<gene>
    <name evidence="8" type="ORF">LZ519_06380</name>
</gene>
<name>A0ABT0RFD2_9SPHN</name>
<feature type="domain" description="Cytochrome b561 bacterial/Ni-hydrogenase" evidence="7">
    <location>
        <begin position="5"/>
        <end position="176"/>
    </location>
</feature>
<dbReference type="Gene3D" id="1.20.950.20">
    <property type="entry name" value="Transmembrane di-heme cytochromes, Chain C"/>
    <property type="match status" value="1"/>
</dbReference>
<evidence type="ECO:0000259" key="7">
    <source>
        <dbReference type="Pfam" id="PF01292"/>
    </source>
</evidence>
<dbReference type="PANTHER" id="PTHR30485">
    <property type="entry name" value="NI/FE-HYDROGENASE 1 B-TYPE CYTOCHROME SUBUNIT"/>
    <property type="match status" value="1"/>
</dbReference>
<comment type="caution">
    <text evidence="8">The sequence shown here is derived from an EMBL/GenBank/DDBJ whole genome shotgun (WGS) entry which is preliminary data.</text>
</comment>
<dbReference type="Pfam" id="PF01292">
    <property type="entry name" value="Ni_hydr_CYTB"/>
    <property type="match status" value="1"/>
</dbReference>
<dbReference type="InterPro" id="IPR016174">
    <property type="entry name" value="Di-haem_cyt_TM"/>
</dbReference>
<accession>A0ABT0RFD2</accession>
<protein>
    <submittedName>
        <fullName evidence="8">Cytochrome b/b6 domain-containing protein</fullName>
    </submittedName>
</protein>
<keyword evidence="2" id="KW-1003">Cell membrane</keyword>
<dbReference type="InterPro" id="IPR051542">
    <property type="entry name" value="Hydrogenase_cytochrome"/>
</dbReference>
<keyword evidence="4 6" id="KW-1133">Transmembrane helix</keyword>
<evidence type="ECO:0000313" key="8">
    <source>
        <dbReference type="EMBL" id="MCL6678943.1"/>
    </source>
</evidence>
<proteinExistence type="predicted"/>
<feature type="transmembrane region" description="Helical" evidence="6">
    <location>
        <begin position="85"/>
        <end position="113"/>
    </location>
</feature>
<evidence type="ECO:0000256" key="5">
    <source>
        <dbReference type="ARBA" id="ARBA00023136"/>
    </source>
</evidence>
<feature type="transmembrane region" description="Helical" evidence="6">
    <location>
        <begin position="143"/>
        <end position="164"/>
    </location>
</feature>
<evidence type="ECO:0000256" key="4">
    <source>
        <dbReference type="ARBA" id="ARBA00022989"/>
    </source>
</evidence>
<dbReference type="SUPFAM" id="SSF81342">
    <property type="entry name" value="Transmembrane di-heme cytochromes"/>
    <property type="match status" value="1"/>
</dbReference>
<organism evidence="8 9">
    <name type="scientific">Sphingomonas anseongensis</name>
    <dbReference type="NCBI Taxonomy" id="2908207"/>
    <lineage>
        <taxon>Bacteria</taxon>
        <taxon>Pseudomonadati</taxon>
        <taxon>Pseudomonadota</taxon>
        <taxon>Alphaproteobacteria</taxon>
        <taxon>Sphingomonadales</taxon>
        <taxon>Sphingomonadaceae</taxon>
        <taxon>Sphingomonas</taxon>
    </lineage>
</organism>
<evidence type="ECO:0000313" key="9">
    <source>
        <dbReference type="Proteomes" id="UP001165343"/>
    </source>
</evidence>
<feature type="transmembrane region" description="Helical" evidence="6">
    <location>
        <begin position="40"/>
        <end position="64"/>
    </location>
</feature>
<dbReference type="PANTHER" id="PTHR30485:SF2">
    <property type="entry name" value="BLL0597 PROTEIN"/>
    <property type="match status" value="1"/>
</dbReference>
<dbReference type="InterPro" id="IPR011577">
    <property type="entry name" value="Cyt_b561_bac/Ni-Hgenase"/>
</dbReference>
<reference evidence="8" key="1">
    <citation type="submission" date="2022-05" db="EMBL/GenBank/DDBJ databases">
        <authorList>
            <person name="Jo J.-H."/>
            <person name="Im W.-T."/>
        </authorList>
    </citation>
    <scope>NUCLEOTIDE SEQUENCE</scope>
    <source>
        <strain evidence="8">RG327</strain>
    </source>
</reference>
<evidence type="ECO:0000256" key="2">
    <source>
        <dbReference type="ARBA" id="ARBA00022475"/>
    </source>
</evidence>
<sequence length="218" mass="23766">MKQRVWDLPTRLFHWTLVVVVALAWWSAETDQQDLHLYLGYGALSLLLFRIGWGLFGSSTARFSSFVRGPSSVAKYVRARFNWPLAGHAPLGALSVLALLAMLFIMVGTGLFASDEDGLFSGPLAYLVSVDVADLLTELHEELFNVLLVLIGLHVAAILLYRLALGKNLLGPMITGKADLAPGVEPMRPGKWWVALICLVVAIAITRWIIGGAPPFGT</sequence>
<keyword evidence="9" id="KW-1185">Reference proteome</keyword>
<feature type="transmembrane region" description="Helical" evidence="6">
    <location>
        <begin position="192"/>
        <end position="210"/>
    </location>
</feature>
<dbReference type="RefSeq" id="WP_249867867.1">
    <property type="nucleotide sequence ID" value="NZ_JAMGBC010000001.1"/>
</dbReference>
<evidence type="ECO:0000256" key="3">
    <source>
        <dbReference type="ARBA" id="ARBA00022692"/>
    </source>
</evidence>
<evidence type="ECO:0000256" key="1">
    <source>
        <dbReference type="ARBA" id="ARBA00004651"/>
    </source>
</evidence>
<keyword evidence="5 6" id="KW-0472">Membrane</keyword>
<keyword evidence="3 6" id="KW-0812">Transmembrane</keyword>
<feature type="transmembrane region" description="Helical" evidence="6">
    <location>
        <begin position="12"/>
        <end position="28"/>
    </location>
</feature>
<dbReference type="Proteomes" id="UP001165343">
    <property type="component" value="Unassembled WGS sequence"/>
</dbReference>
<comment type="subcellular location">
    <subcellularLocation>
        <location evidence="1">Cell membrane</location>
        <topology evidence="1">Multi-pass membrane protein</topology>
    </subcellularLocation>
</comment>
<evidence type="ECO:0000256" key="6">
    <source>
        <dbReference type="SAM" id="Phobius"/>
    </source>
</evidence>
<dbReference type="EMBL" id="JAMGBC010000001">
    <property type="protein sequence ID" value="MCL6678943.1"/>
    <property type="molecule type" value="Genomic_DNA"/>
</dbReference>